<dbReference type="AlphaFoldDB" id="A0AA86V1B7"/>
<name>A0AA86V1B7_9FABA</name>
<evidence type="ECO:0000313" key="1">
    <source>
        <dbReference type="EMBL" id="CAJ1811226.1"/>
    </source>
</evidence>
<organism evidence="1 2">
    <name type="scientific">Sphenostylis stenocarpa</name>
    <dbReference type="NCBI Taxonomy" id="92480"/>
    <lineage>
        <taxon>Eukaryota</taxon>
        <taxon>Viridiplantae</taxon>
        <taxon>Streptophyta</taxon>
        <taxon>Embryophyta</taxon>
        <taxon>Tracheophyta</taxon>
        <taxon>Spermatophyta</taxon>
        <taxon>Magnoliopsida</taxon>
        <taxon>eudicotyledons</taxon>
        <taxon>Gunneridae</taxon>
        <taxon>Pentapetalae</taxon>
        <taxon>rosids</taxon>
        <taxon>fabids</taxon>
        <taxon>Fabales</taxon>
        <taxon>Fabaceae</taxon>
        <taxon>Papilionoideae</taxon>
        <taxon>50 kb inversion clade</taxon>
        <taxon>NPAAA clade</taxon>
        <taxon>indigoferoid/millettioid clade</taxon>
        <taxon>Phaseoleae</taxon>
        <taxon>Sphenostylis</taxon>
    </lineage>
</organism>
<proteinExistence type="predicted"/>
<dbReference type="Gramene" id="rna-AYBTSS11_LOCUS903">
    <property type="protein sequence ID" value="CAJ1811226.1"/>
    <property type="gene ID" value="gene-AYBTSS11_LOCUS903"/>
</dbReference>
<evidence type="ECO:0000313" key="2">
    <source>
        <dbReference type="Proteomes" id="UP001189624"/>
    </source>
</evidence>
<gene>
    <name evidence="1" type="ORF">AYBTSS11_LOCUS903</name>
</gene>
<sequence length="88" mass="10082">MKKNGDCNGDEGLELERSFLRRLNLEREGPLVGALHFAWGARLSSYMLPCNAGLWFIISMHVLSRHVYTGQKLGLLCELRSGFSWKWL</sequence>
<accession>A0AA86V1B7</accession>
<dbReference type="Proteomes" id="UP001189624">
    <property type="component" value="Chromosome 1"/>
</dbReference>
<protein>
    <submittedName>
        <fullName evidence="1">Uncharacterized protein</fullName>
    </submittedName>
</protein>
<dbReference type="EMBL" id="OY731398">
    <property type="protein sequence ID" value="CAJ1811226.1"/>
    <property type="molecule type" value="Genomic_DNA"/>
</dbReference>
<reference evidence="1" key="1">
    <citation type="submission" date="2023-10" db="EMBL/GenBank/DDBJ databases">
        <authorList>
            <person name="Domelevo Entfellner J.-B."/>
        </authorList>
    </citation>
    <scope>NUCLEOTIDE SEQUENCE</scope>
</reference>
<keyword evidence="2" id="KW-1185">Reference proteome</keyword>